<organism evidence="4 5">
    <name type="scientific">Antrodiella citrinella</name>
    <dbReference type="NCBI Taxonomy" id="2447956"/>
    <lineage>
        <taxon>Eukaryota</taxon>
        <taxon>Fungi</taxon>
        <taxon>Dikarya</taxon>
        <taxon>Basidiomycota</taxon>
        <taxon>Agaricomycotina</taxon>
        <taxon>Agaricomycetes</taxon>
        <taxon>Polyporales</taxon>
        <taxon>Steccherinaceae</taxon>
        <taxon>Antrodiella</taxon>
    </lineage>
</organism>
<dbReference type="GO" id="GO:0016614">
    <property type="term" value="F:oxidoreductase activity, acting on CH-OH group of donors"/>
    <property type="evidence" value="ECO:0007669"/>
    <property type="project" value="UniProtKB-ARBA"/>
</dbReference>
<dbReference type="OrthoDB" id="5327538at2759"/>
<evidence type="ECO:0000256" key="3">
    <source>
        <dbReference type="ARBA" id="ARBA00023002"/>
    </source>
</evidence>
<evidence type="ECO:0000256" key="1">
    <source>
        <dbReference type="ARBA" id="ARBA00006484"/>
    </source>
</evidence>
<dbReference type="Proteomes" id="UP000308730">
    <property type="component" value="Unassembled WGS sequence"/>
</dbReference>
<keyword evidence="2" id="KW-0521">NADP</keyword>
<dbReference type="EMBL" id="SGPM01000319">
    <property type="protein sequence ID" value="THH26701.1"/>
    <property type="molecule type" value="Genomic_DNA"/>
</dbReference>
<dbReference type="AlphaFoldDB" id="A0A4S4MNS7"/>
<evidence type="ECO:0000313" key="5">
    <source>
        <dbReference type="Proteomes" id="UP000308730"/>
    </source>
</evidence>
<name>A0A4S4MNS7_9APHY</name>
<evidence type="ECO:0000256" key="2">
    <source>
        <dbReference type="ARBA" id="ARBA00022857"/>
    </source>
</evidence>
<protein>
    <recommendedName>
        <fullName evidence="6">NAD(P)-binding protein</fullName>
    </recommendedName>
</protein>
<gene>
    <name evidence="4" type="ORF">EUX98_g7495</name>
</gene>
<dbReference type="PANTHER" id="PTHR48107:SF7">
    <property type="entry name" value="RE15974P"/>
    <property type="match status" value="1"/>
</dbReference>
<comment type="caution">
    <text evidence="4">The sequence shown here is derived from an EMBL/GenBank/DDBJ whole genome shotgun (WGS) entry which is preliminary data.</text>
</comment>
<dbReference type="Pfam" id="PF13561">
    <property type="entry name" value="adh_short_C2"/>
    <property type="match status" value="1"/>
</dbReference>
<dbReference type="SUPFAM" id="SSF51735">
    <property type="entry name" value="NAD(P)-binding Rossmann-fold domains"/>
    <property type="match status" value="1"/>
</dbReference>
<dbReference type="Gene3D" id="3.40.50.720">
    <property type="entry name" value="NAD(P)-binding Rossmann-like Domain"/>
    <property type="match status" value="1"/>
</dbReference>
<dbReference type="PRINTS" id="PR00080">
    <property type="entry name" value="SDRFAMILY"/>
</dbReference>
<dbReference type="InterPro" id="IPR002347">
    <property type="entry name" value="SDR_fam"/>
</dbReference>
<proteinExistence type="inferred from homology"/>
<dbReference type="PANTHER" id="PTHR48107">
    <property type="entry name" value="NADPH-DEPENDENT ALDEHYDE REDUCTASE-LIKE PROTEIN, CHLOROPLASTIC-RELATED"/>
    <property type="match status" value="1"/>
</dbReference>
<dbReference type="InterPro" id="IPR020904">
    <property type="entry name" value="Sc_DH/Rdtase_CS"/>
</dbReference>
<dbReference type="InterPro" id="IPR036291">
    <property type="entry name" value="NAD(P)-bd_dom_sf"/>
</dbReference>
<comment type="similarity">
    <text evidence="1">Belongs to the short-chain dehydrogenases/reductases (SDR) family.</text>
</comment>
<dbReference type="PRINTS" id="PR00081">
    <property type="entry name" value="GDHRDH"/>
</dbReference>
<dbReference type="PROSITE" id="PS00061">
    <property type="entry name" value="ADH_SHORT"/>
    <property type="match status" value="1"/>
</dbReference>
<dbReference type="FunFam" id="3.40.50.720:FF:000084">
    <property type="entry name" value="Short-chain dehydrogenase reductase"/>
    <property type="match status" value="1"/>
</dbReference>
<evidence type="ECO:0000313" key="4">
    <source>
        <dbReference type="EMBL" id="THH26701.1"/>
    </source>
</evidence>
<reference evidence="4 5" key="1">
    <citation type="submission" date="2019-02" db="EMBL/GenBank/DDBJ databases">
        <title>Genome sequencing of the rare red list fungi Antrodiella citrinella (Flaviporus citrinellus).</title>
        <authorList>
            <person name="Buettner E."/>
            <person name="Kellner H."/>
        </authorList>
    </citation>
    <scope>NUCLEOTIDE SEQUENCE [LARGE SCALE GENOMIC DNA]</scope>
    <source>
        <strain evidence="4 5">DSM 108506</strain>
    </source>
</reference>
<keyword evidence="5" id="KW-1185">Reference proteome</keyword>
<keyword evidence="3" id="KW-0560">Oxidoreductase</keyword>
<evidence type="ECO:0008006" key="6">
    <source>
        <dbReference type="Google" id="ProtNLM"/>
    </source>
</evidence>
<accession>A0A4S4MNS7</accession>
<sequence length="253" mass="26976">MSPAHPLAGKVALVTGASRGIGASVARRLAAEGASVVVNYLGNAAAAEQICTDIDAQGPGRAVAIQADVSTVQEGKRLVDATLEEFGKLDILVLNAGLMDLQDLHHITEEQYERHFDVNVKVPLFMAKNAAPQMSSGGRIIFFSTSLTMNTNVPPNYLLYVATKGAIQQITRVLAKDLGTHGITVNCVAPGPTDTDLFRRGKPDALVKQFENGHPMKRIGMPDEMAPVVALLARGESSWVNGQTWFVNGGFNV</sequence>